<organism evidence="1 2">
    <name type="scientific">Blautia pseudococcoides</name>
    <dbReference type="NCBI Taxonomy" id="1796616"/>
    <lineage>
        <taxon>Bacteria</taxon>
        <taxon>Bacillati</taxon>
        <taxon>Bacillota</taxon>
        <taxon>Clostridia</taxon>
        <taxon>Lachnospirales</taxon>
        <taxon>Lachnospiraceae</taxon>
        <taxon>Blautia</taxon>
    </lineage>
</organism>
<dbReference type="RefSeq" id="WP_065542915.1">
    <property type="nucleotide sequence ID" value="NZ_CP015405.2"/>
</dbReference>
<dbReference type="InterPro" id="IPR052411">
    <property type="entry name" value="c-mor_Regulatory_Protein"/>
</dbReference>
<protein>
    <recommendedName>
        <fullName evidence="3">Mor transcription activator family protein</fullName>
    </recommendedName>
</protein>
<dbReference type="Proteomes" id="UP000092574">
    <property type="component" value="Chromosome"/>
</dbReference>
<name>A0A1C7ICL7_9FIRM</name>
<reference evidence="1" key="1">
    <citation type="submission" date="2017-04" db="EMBL/GenBank/DDBJ databases">
        <title>Complete Genome Sequences of Twelve Strains of a Stable Defined Moderately Diverse Mouse Microbiota 2 (sDMDMm2).</title>
        <authorList>
            <person name="Uchimura Y."/>
            <person name="Wyss M."/>
            <person name="Brugiroux S."/>
            <person name="Limenitakis J.P."/>
            <person name="Stecher B."/>
            <person name="McCoy K.D."/>
            <person name="Macpherson A.J."/>
        </authorList>
    </citation>
    <scope>NUCLEOTIDE SEQUENCE</scope>
    <source>
        <strain evidence="1">YL58</strain>
    </source>
</reference>
<proteinExistence type="predicted"/>
<dbReference type="InterPro" id="IPR009057">
    <property type="entry name" value="Homeodomain-like_sf"/>
</dbReference>
<dbReference type="SUPFAM" id="SSF46689">
    <property type="entry name" value="Homeodomain-like"/>
    <property type="match status" value="1"/>
</dbReference>
<evidence type="ECO:0000313" key="2">
    <source>
        <dbReference type="Proteomes" id="UP000092574"/>
    </source>
</evidence>
<dbReference type="PANTHER" id="PTHR37812">
    <property type="entry name" value="MU-LIKE PROPHAGE FLUMU PROTEIN C"/>
    <property type="match status" value="1"/>
</dbReference>
<gene>
    <name evidence="1" type="ORF">A4V09_13890</name>
</gene>
<dbReference type="EMBL" id="CP015405">
    <property type="protein sequence ID" value="ANU76758.1"/>
    <property type="molecule type" value="Genomic_DNA"/>
</dbReference>
<dbReference type="OrthoDB" id="9800398at2"/>
<dbReference type="InterPro" id="IPR049739">
    <property type="entry name" value="YraL-like"/>
</dbReference>
<evidence type="ECO:0008006" key="3">
    <source>
        <dbReference type="Google" id="ProtNLM"/>
    </source>
</evidence>
<accession>A0A1C7ICL7</accession>
<keyword evidence="2" id="KW-1185">Reference proteome</keyword>
<dbReference type="PANTHER" id="PTHR37812:SF1">
    <property type="entry name" value="MU-LIKE PROPHAGE FLUMU PROTEIN C"/>
    <property type="match status" value="1"/>
</dbReference>
<sequence>MSYKKADKILPKELLEMIQQYVEGESIYIPRRTEHRRSWGDGTGIRQEIAARNSMLYRDYQDGTDPHRLADKYCLSLKSVQRILLQERRK</sequence>
<dbReference type="STRING" id="1796616.A4V09_13890"/>
<dbReference type="AlphaFoldDB" id="A0A1C7ICL7"/>
<dbReference type="KEGG" id="byl:A4V09_13890"/>
<evidence type="ECO:0000313" key="1">
    <source>
        <dbReference type="EMBL" id="ANU76758.1"/>
    </source>
</evidence>
<dbReference type="Gene3D" id="1.10.10.60">
    <property type="entry name" value="Homeodomain-like"/>
    <property type="match status" value="1"/>
</dbReference>
<dbReference type="NCBIfam" id="NF040785">
    <property type="entry name" value="CD3324_fam"/>
    <property type="match status" value="1"/>
</dbReference>